<feature type="transmembrane region" description="Helical" evidence="5">
    <location>
        <begin position="84"/>
        <end position="105"/>
    </location>
</feature>
<evidence type="ECO:0000256" key="1">
    <source>
        <dbReference type="ARBA" id="ARBA00004141"/>
    </source>
</evidence>
<dbReference type="EMBL" id="FPBV01000001">
    <property type="protein sequence ID" value="SFU36444.1"/>
    <property type="molecule type" value="Genomic_DNA"/>
</dbReference>
<sequence length="535" mass="57950">MDDRFKKKLTLLDLTFLGLGSIIGSGWLFASMNGAQFAGSIAWLAWVGGAIAVLLIGLVYGELAAALPRAGGFVRYPEYTHGSLVGYMTGFASLMAYSSVAGIEVEAVVSHASYYAPWLMGEKGPSLVGTLVEILLLAVFFLLNYWSVNVFGKVNTIVTAFKFIVPTCTVIALLMYFKGSNLAVAGAAPGGAEGVFTAIAGGGIVFAFLGFRQAVDFGAEAKNPQRDIPRAIIIAVFLGTAVYILLQLAFLGAVPSSALGQGWGHIQDAMPKTVNYPFVWVASSLGLTWLSTLLLIDAVISPAGTGNIYLSGTGRVLYAWSNNRHFYSYFSKVHPKTGVPRAALWLSFILAIVWILPAQFDTWSKLVDAVTSATVMTYMVGPISMMSMRRTLPNMKRPFRLPGGQILAPLAFIAATCIIYWAGWETDQFLIGLTLASLILYFAFMDKSDETRARIGRDWMAGVWLVVYYVFILIMSYIGAYGPLKHPWVPGPYLDTIVVVIGAILLYFWGLNSALPEPSFETDTAGEAPPEFVQA</sequence>
<reference evidence="7" key="1">
    <citation type="submission" date="2016-10" db="EMBL/GenBank/DDBJ databases">
        <authorList>
            <person name="Varghese N."/>
        </authorList>
    </citation>
    <scope>NUCLEOTIDE SEQUENCE [LARGE SCALE GENOMIC DNA]</scope>
    <source>
        <strain evidence="7">DSM 17980</strain>
    </source>
</reference>
<keyword evidence="7" id="KW-1185">Reference proteome</keyword>
<gene>
    <name evidence="6" type="ORF">SAMN05421543_101297</name>
</gene>
<feature type="transmembrane region" description="Helical" evidence="5">
    <location>
        <begin position="41"/>
        <end position="63"/>
    </location>
</feature>
<dbReference type="RefSeq" id="WP_074948838.1">
    <property type="nucleotide sequence ID" value="NZ_FPBV01000001.1"/>
</dbReference>
<evidence type="ECO:0000256" key="4">
    <source>
        <dbReference type="ARBA" id="ARBA00023136"/>
    </source>
</evidence>
<evidence type="ECO:0000256" key="5">
    <source>
        <dbReference type="SAM" id="Phobius"/>
    </source>
</evidence>
<feature type="transmembrane region" description="Helical" evidence="5">
    <location>
        <begin position="342"/>
        <end position="360"/>
    </location>
</feature>
<proteinExistence type="predicted"/>
<feature type="transmembrane region" description="Helical" evidence="5">
    <location>
        <begin position="459"/>
        <end position="480"/>
    </location>
</feature>
<dbReference type="eggNOG" id="COG0531">
    <property type="taxonomic scope" value="Bacteria"/>
</dbReference>
<feature type="transmembrane region" description="Helical" evidence="5">
    <location>
        <begin position="492"/>
        <end position="511"/>
    </location>
</feature>
<feature type="transmembrane region" description="Helical" evidence="5">
    <location>
        <begin position="232"/>
        <end position="254"/>
    </location>
</feature>
<feature type="transmembrane region" description="Helical" evidence="5">
    <location>
        <begin position="9"/>
        <end position="29"/>
    </location>
</feature>
<keyword evidence="4 5" id="KW-0472">Membrane</keyword>
<dbReference type="Proteomes" id="UP000183508">
    <property type="component" value="Unassembled WGS sequence"/>
</dbReference>
<accession>A0A1I7FJV5</accession>
<keyword evidence="2 5" id="KW-0812">Transmembrane</keyword>
<evidence type="ECO:0000256" key="2">
    <source>
        <dbReference type="ARBA" id="ARBA00022692"/>
    </source>
</evidence>
<dbReference type="Gene3D" id="1.20.1740.10">
    <property type="entry name" value="Amino acid/polyamine transporter I"/>
    <property type="match status" value="1"/>
</dbReference>
<dbReference type="Pfam" id="PF13520">
    <property type="entry name" value="AA_permease_2"/>
    <property type="match status" value="1"/>
</dbReference>
<dbReference type="PANTHER" id="PTHR47547:SF1">
    <property type="entry name" value="ASPARTATE-PROTON SYMPORTER"/>
    <property type="match status" value="1"/>
</dbReference>
<organism evidence="6 7">
    <name type="scientific">Alicyclobacillus macrosporangiidus</name>
    <dbReference type="NCBI Taxonomy" id="392015"/>
    <lineage>
        <taxon>Bacteria</taxon>
        <taxon>Bacillati</taxon>
        <taxon>Bacillota</taxon>
        <taxon>Bacilli</taxon>
        <taxon>Bacillales</taxon>
        <taxon>Alicyclobacillaceae</taxon>
        <taxon>Alicyclobacillus</taxon>
    </lineage>
</organism>
<evidence type="ECO:0000313" key="6">
    <source>
        <dbReference type="EMBL" id="SFU36444.1"/>
    </source>
</evidence>
<dbReference type="PANTHER" id="PTHR47547">
    <property type="match status" value="1"/>
</dbReference>
<dbReference type="InterPro" id="IPR052962">
    <property type="entry name" value="AA_Transporter_AGT"/>
</dbReference>
<feature type="transmembrane region" description="Helical" evidence="5">
    <location>
        <begin position="183"/>
        <end position="211"/>
    </location>
</feature>
<name>A0A1I7FJV5_9BACL</name>
<feature type="transmembrane region" description="Helical" evidence="5">
    <location>
        <begin position="406"/>
        <end position="423"/>
    </location>
</feature>
<dbReference type="GO" id="GO:0022857">
    <property type="term" value="F:transmembrane transporter activity"/>
    <property type="evidence" value="ECO:0007669"/>
    <property type="project" value="InterPro"/>
</dbReference>
<dbReference type="PIRSF" id="PIRSF006060">
    <property type="entry name" value="AA_transporter"/>
    <property type="match status" value="1"/>
</dbReference>
<evidence type="ECO:0000313" key="7">
    <source>
        <dbReference type="Proteomes" id="UP000183508"/>
    </source>
</evidence>
<dbReference type="OrthoDB" id="9804700at2"/>
<comment type="subcellular location">
    <subcellularLocation>
        <location evidence="1">Membrane</location>
        <topology evidence="1">Multi-pass membrane protein</topology>
    </subcellularLocation>
</comment>
<dbReference type="InterPro" id="IPR002293">
    <property type="entry name" value="AA/rel_permease1"/>
</dbReference>
<dbReference type="STRING" id="392015.SAMN05421543_101297"/>
<feature type="transmembrane region" description="Helical" evidence="5">
    <location>
        <begin position="125"/>
        <end position="145"/>
    </location>
</feature>
<protein>
    <submittedName>
        <fullName evidence="6">Amino acid transporter</fullName>
    </submittedName>
</protein>
<dbReference type="AlphaFoldDB" id="A0A1I7FJV5"/>
<feature type="transmembrane region" description="Helical" evidence="5">
    <location>
        <begin position="157"/>
        <end position="177"/>
    </location>
</feature>
<keyword evidence="3 5" id="KW-1133">Transmembrane helix</keyword>
<feature type="transmembrane region" description="Helical" evidence="5">
    <location>
        <begin position="366"/>
        <end position="385"/>
    </location>
</feature>
<feature type="transmembrane region" description="Helical" evidence="5">
    <location>
        <begin position="274"/>
        <end position="296"/>
    </location>
</feature>
<feature type="transmembrane region" description="Helical" evidence="5">
    <location>
        <begin position="429"/>
        <end position="447"/>
    </location>
</feature>
<dbReference type="GO" id="GO:0016020">
    <property type="term" value="C:membrane"/>
    <property type="evidence" value="ECO:0007669"/>
    <property type="project" value="UniProtKB-SubCell"/>
</dbReference>
<evidence type="ECO:0000256" key="3">
    <source>
        <dbReference type="ARBA" id="ARBA00022989"/>
    </source>
</evidence>